<feature type="compositionally biased region" description="Basic and acidic residues" evidence="1">
    <location>
        <begin position="900"/>
        <end position="911"/>
    </location>
</feature>
<feature type="compositionally biased region" description="Basic and acidic residues" evidence="1">
    <location>
        <begin position="693"/>
        <end position="725"/>
    </location>
</feature>
<dbReference type="VEuPathDB" id="FungiDB:DEHA2F02882g"/>
<dbReference type="AlphaFoldDB" id="Q6BMT0"/>
<feature type="region of interest" description="Disordered" evidence="1">
    <location>
        <begin position="429"/>
        <end position="499"/>
    </location>
</feature>
<feature type="compositionally biased region" description="Polar residues" evidence="1">
    <location>
        <begin position="8"/>
        <end position="35"/>
    </location>
</feature>
<feature type="compositionally biased region" description="Polar residues" evidence="1">
    <location>
        <begin position="889"/>
        <end position="899"/>
    </location>
</feature>
<feature type="region of interest" description="Disordered" evidence="1">
    <location>
        <begin position="355"/>
        <end position="387"/>
    </location>
</feature>
<dbReference type="RefSeq" id="XP_460491.2">
    <property type="nucleotide sequence ID" value="XM_460491.1"/>
</dbReference>
<feature type="compositionally biased region" description="Basic and acidic residues" evidence="1">
    <location>
        <begin position="583"/>
        <end position="686"/>
    </location>
</feature>
<dbReference type="Pfam" id="PF12757">
    <property type="entry name" value="Eisosome1"/>
    <property type="match status" value="1"/>
</dbReference>
<dbReference type="HOGENOM" id="CLU_008695_0_0_1"/>
<keyword evidence="3" id="KW-1185">Reference proteome</keyword>
<evidence type="ECO:0000256" key="1">
    <source>
        <dbReference type="SAM" id="MobiDB-lite"/>
    </source>
</evidence>
<gene>
    <name evidence="2" type="ordered locus">DEHA2F02882g</name>
</gene>
<feature type="compositionally biased region" description="Low complexity" evidence="1">
    <location>
        <begin position="1034"/>
        <end position="1045"/>
    </location>
</feature>
<dbReference type="KEGG" id="dha:DEHA2F02882g"/>
<sequence>MSEVVEQRASNGDNASTKTSSTQNTRLKKLTSGSEWVSPFRESGHSQKNLRQQLKEDNSIKNIHVPSKFTTHPTLDAQKKEKKEKEKAAKLEKKKKEKEAKEKEAKEKEAKEKEAKEKEAEDKGDEEETKAVTLKNTEVDPLKAVTLKENGADPKSSKDASMRSLKDEPIDTPKESVFGGNKETEDLEYGEDLYEDDVKADNESERPLSEAEQAEVEDEVNGDTKKDEPATTDEATKEVSETAVKDKDASGSDEIENVVKEAPIELVTQPGSKYEPVPLPNQEVLDKLKDKPKLLSRYQELNAAAVSSLSRSLDDPNKVVDLGSGLRMTQQQLLDIAAKRVAPVITNINDEVSKTRNEDEIKRKKELDSKVASHEKKLQKDFDKHNKKLEKQKSKFTTDIGNKLQDLKKKMKNSDLTAANFEKETRKEIDTANEDYKERETTAVEKHSKDKDTIIKNHEELEGTKKQELEDAKANQETTTQEIEELHERKTELDNANSELSTRIEELTAELNERTIELDDLKAKHAAKQDGISKNLASKDELDNKITTTKKELETKKKQHDKLSAEVGVLGGVLSTYAAKLTDLKSEASSHGDRLTDAKKKYKDWEDEKDQLATEIAREHERKRATAQEEAETKRVEDELEEKRLKNEAERKEAEERVAAKKEEERKLQESHEKAEADRLANDPEHQFMLATQKRESDVKKLEDERAEKERVYNEHKDKEAEEAQKLQEEIEELKQQKAAHDESAREEADKLAEAKLVQIEQLKKEHEERVKMFKEKLEFEELQKSRLLDEVDNLNKIKELRAEKARLTSELNKDVDVKDVNKLIEERELEVSKLSKQIELDNADLNNFNATQRSALAEGQKSTEPSKDITEADRPSKVSNAPIFANIGGSSKEQNIANKSDHSKPVKNEDNSNSSSQKKSGARATGLATAGLAGAAGAGTAVALDAKNNAKNVSNVNDSKSTGGSFSKLKSLTKRIRGESVSDANAEEPAVSSKEKKPSTKSAAPVNISKQPDGKSTKTKAVPVTSSSKRADNAASFSDSSSAYETYSVYEEVSEAEYQKNLKNPDYMEMTAEEFEKRRKAGDH</sequence>
<feature type="compositionally biased region" description="Acidic residues" evidence="1">
    <location>
        <begin position="185"/>
        <end position="195"/>
    </location>
</feature>
<feature type="compositionally biased region" description="Basic and acidic residues" evidence="1">
    <location>
        <begin position="429"/>
        <end position="474"/>
    </location>
</feature>
<feature type="compositionally biased region" description="Basic and acidic residues" evidence="1">
    <location>
        <begin position="865"/>
        <end position="877"/>
    </location>
</feature>
<feature type="compositionally biased region" description="Low complexity" evidence="1">
    <location>
        <begin position="948"/>
        <end position="962"/>
    </location>
</feature>
<dbReference type="OMA" id="YELKWAG"/>
<feature type="region of interest" description="Disordered" evidence="1">
    <location>
        <begin position="852"/>
        <end position="926"/>
    </location>
</feature>
<accession>Q6BMT0</accession>
<name>Q6BMT0_DEBHA</name>
<dbReference type="Proteomes" id="UP000000599">
    <property type="component" value="Chromosome F"/>
</dbReference>
<dbReference type="EMBL" id="CR382138">
    <property type="protein sequence ID" value="CAG88804.2"/>
    <property type="molecule type" value="Genomic_DNA"/>
</dbReference>
<feature type="region of interest" description="Disordered" evidence="1">
    <location>
        <begin position="583"/>
        <end position="725"/>
    </location>
</feature>
<reference evidence="2 3" key="1">
    <citation type="journal article" date="2004" name="Nature">
        <title>Genome evolution in yeasts.</title>
        <authorList>
            <consortium name="Genolevures"/>
            <person name="Dujon B."/>
            <person name="Sherman D."/>
            <person name="Fischer G."/>
            <person name="Durrens P."/>
            <person name="Casaregola S."/>
            <person name="Lafontaine I."/>
            <person name="de Montigny J."/>
            <person name="Marck C."/>
            <person name="Neuveglise C."/>
            <person name="Talla E."/>
            <person name="Goffard N."/>
            <person name="Frangeul L."/>
            <person name="Aigle M."/>
            <person name="Anthouard V."/>
            <person name="Babour A."/>
            <person name="Barbe V."/>
            <person name="Barnay S."/>
            <person name="Blanchin S."/>
            <person name="Beckerich J.M."/>
            <person name="Beyne E."/>
            <person name="Bleykasten C."/>
            <person name="Boisrame A."/>
            <person name="Boyer J."/>
            <person name="Cattolico L."/>
            <person name="Confanioleri F."/>
            <person name="de Daruvar A."/>
            <person name="Despons L."/>
            <person name="Fabre E."/>
            <person name="Fairhead C."/>
            <person name="Ferry-Dumazet H."/>
            <person name="Groppi A."/>
            <person name="Hantraye F."/>
            <person name="Hennequin C."/>
            <person name="Jauniaux N."/>
            <person name="Joyet P."/>
            <person name="Kachouri R."/>
            <person name="Kerrest A."/>
            <person name="Koszul R."/>
            <person name="Lemaire M."/>
            <person name="Lesur I."/>
            <person name="Ma L."/>
            <person name="Muller H."/>
            <person name="Nicaud J.M."/>
            <person name="Nikolski M."/>
            <person name="Oztas S."/>
            <person name="Ozier-Kalogeropoulos O."/>
            <person name="Pellenz S."/>
            <person name="Potier S."/>
            <person name="Richard G.F."/>
            <person name="Straub M.L."/>
            <person name="Suleau A."/>
            <person name="Swennene D."/>
            <person name="Tekaia F."/>
            <person name="Wesolowski-Louvel M."/>
            <person name="Westhof E."/>
            <person name="Wirth B."/>
            <person name="Zeniou-Meyer M."/>
            <person name="Zivanovic I."/>
            <person name="Bolotin-Fukuhara M."/>
            <person name="Thierry A."/>
            <person name="Bouchier C."/>
            <person name="Caudron B."/>
            <person name="Scarpelli C."/>
            <person name="Gaillardin C."/>
            <person name="Weissenbach J."/>
            <person name="Wincker P."/>
            <person name="Souciet J.L."/>
        </authorList>
    </citation>
    <scope>NUCLEOTIDE SEQUENCE [LARGE SCALE GENOMIC DNA]</scope>
    <source>
        <strain evidence="3">ATCC 36239 / CBS 767 / BCRC 21394 / JCM 1990 / NBRC 0083 / IGC 2968</strain>
    </source>
</reference>
<dbReference type="STRING" id="284592.Q6BMT0"/>
<dbReference type="GeneID" id="2903892"/>
<feature type="compositionally biased region" description="Basic and acidic residues" evidence="1">
    <location>
        <begin position="196"/>
        <end position="209"/>
    </location>
</feature>
<dbReference type="OrthoDB" id="4070583at2759"/>
<feature type="compositionally biased region" description="Basic and acidic residues" evidence="1">
    <location>
        <begin position="222"/>
        <end position="250"/>
    </location>
</feature>
<feature type="compositionally biased region" description="Basic and acidic residues" evidence="1">
    <location>
        <begin position="77"/>
        <end position="91"/>
    </location>
</feature>
<feature type="region of interest" description="Disordered" evidence="1">
    <location>
        <begin position="1"/>
        <end position="263"/>
    </location>
</feature>
<feature type="region of interest" description="Disordered" evidence="1">
    <location>
        <begin position="948"/>
        <end position="1045"/>
    </location>
</feature>
<proteinExistence type="predicted"/>
<organism evidence="2 3">
    <name type="scientific">Debaryomyces hansenii (strain ATCC 36239 / CBS 767 / BCRC 21394 / JCM 1990 / NBRC 0083 / IGC 2968)</name>
    <name type="common">Yeast</name>
    <name type="synonym">Torulaspora hansenii</name>
    <dbReference type="NCBI Taxonomy" id="284592"/>
    <lineage>
        <taxon>Eukaryota</taxon>
        <taxon>Fungi</taxon>
        <taxon>Dikarya</taxon>
        <taxon>Ascomycota</taxon>
        <taxon>Saccharomycotina</taxon>
        <taxon>Pichiomycetes</taxon>
        <taxon>Debaryomycetaceae</taxon>
        <taxon>Debaryomyces</taxon>
    </lineage>
</organism>
<dbReference type="InParanoid" id="Q6BMT0"/>
<dbReference type="InterPro" id="IPR024527">
    <property type="entry name" value="Eisosome1"/>
</dbReference>
<feature type="compositionally biased region" description="Acidic residues" evidence="1">
    <location>
        <begin position="212"/>
        <end position="221"/>
    </location>
</feature>
<dbReference type="eggNOG" id="ENOG502QT6K">
    <property type="taxonomic scope" value="Eukaryota"/>
</dbReference>
<protein>
    <submittedName>
        <fullName evidence="2">DEHA2F02882p</fullName>
    </submittedName>
</protein>
<evidence type="ECO:0000313" key="2">
    <source>
        <dbReference type="EMBL" id="CAG88804.2"/>
    </source>
</evidence>
<feature type="compositionally biased region" description="Basic and acidic residues" evidence="1">
    <location>
        <begin position="150"/>
        <end position="174"/>
    </location>
</feature>
<feature type="compositionally biased region" description="Basic and acidic residues" evidence="1">
    <location>
        <begin position="97"/>
        <end position="121"/>
    </location>
</feature>
<feature type="compositionally biased region" description="Basic and acidic residues" evidence="1">
    <location>
        <begin position="484"/>
        <end position="493"/>
    </location>
</feature>
<evidence type="ECO:0000313" key="3">
    <source>
        <dbReference type="Proteomes" id="UP000000599"/>
    </source>
</evidence>